<dbReference type="Proteomes" id="UP000292919">
    <property type="component" value="Unassembled WGS sequence"/>
</dbReference>
<dbReference type="GO" id="GO:0016740">
    <property type="term" value="F:transferase activity"/>
    <property type="evidence" value="ECO:0007669"/>
    <property type="project" value="UniProtKB-KW"/>
</dbReference>
<keyword evidence="2" id="KW-0808">Transferase</keyword>
<feature type="domain" description="Spore protein YkvP/CgeB glycosyl transferase-like" evidence="1">
    <location>
        <begin position="167"/>
        <end position="274"/>
    </location>
</feature>
<evidence type="ECO:0000313" key="3">
    <source>
        <dbReference type="Proteomes" id="UP000292919"/>
    </source>
</evidence>
<evidence type="ECO:0000259" key="1">
    <source>
        <dbReference type="Pfam" id="PF13524"/>
    </source>
</evidence>
<dbReference type="SUPFAM" id="SSF53756">
    <property type="entry name" value="UDP-Glycosyltransferase/glycogen phosphorylase"/>
    <property type="match status" value="1"/>
</dbReference>
<sequence>MRRLLWIGNPFFCRSLRQCGWDAVATHNFETPQAYGWDDLCRLAGFTPDVLVVADKSRAPFVLGVEKFPCLTIFYSVDAHIHAWQALYAQAFDACLVSLRDYVPRFSGPFLPAGRVWWSPAFAWREDAPQPDAPKEYDCLFVGSQRPEMPRRAAFLQALQARLPGLRVTSGSYRALYPRARVILNHCEHGDLNFRVFEALGCGGCLVTPRIGHGLTELFTDGAELSCYEPGNPEDACRRIVHWLEHPRAAADLGQAGLAAVDAAHREWHRAQTFTLRTRALLTAAPALQRRRRRCAALIRERSLRLLYLHWAEAELCPGLRQAYLDAARGTV</sequence>
<gene>
    <name evidence="2" type="ORF">EB812_07895</name>
</gene>
<dbReference type="RefSeq" id="WP_118229927.1">
    <property type="nucleotide sequence ID" value="NZ_JAQDZC010000018.1"/>
</dbReference>
<dbReference type="AlphaFoldDB" id="A0A6H3FBG6"/>
<accession>A0A6H3FBG6</accession>
<protein>
    <submittedName>
        <fullName evidence="2">Glycosyltransferase family 1 protein</fullName>
    </submittedName>
</protein>
<evidence type="ECO:0000313" key="2">
    <source>
        <dbReference type="EMBL" id="TBH79506.1"/>
    </source>
</evidence>
<dbReference type="Gene3D" id="3.40.50.2000">
    <property type="entry name" value="Glycogen Phosphorylase B"/>
    <property type="match status" value="1"/>
</dbReference>
<dbReference type="Pfam" id="PF13524">
    <property type="entry name" value="Glyco_trans_1_2"/>
    <property type="match status" value="1"/>
</dbReference>
<dbReference type="InterPro" id="IPR055259">
    <property type="entry name" value="YkvP/CgeB_Glyco_trans-like"/>
</dbReference>
<comment type="caution">
    <text evidence="2">The sequence shown here is derived from an EMBL/GenBank/DDBJ whole genome shotgun (WGS) entry which is preliminary data.</text>
</comment>
<keyword evidence="3" id="KW-1185">Reference proteome</keyword>
<organism evidence="2 3">
    <name type="scientific">Desulfovibrio legallii</name>
    <dbReference type="NCBI Taxonomy" id="571438"/>
    <lineage>
        <taxon>Bacteria</taxon>
        <taxon>Pseudomonadati</taxon>
        <taxon>Thermodesulfobacteriota</taxon>
        <taxon>Desulfovibrionia</taxon>
        <taxon>Desulfovibrionales</taxon>
        <taxon>Desulfovibrionaceae</taxon>
        <taxon>Desulfovibrio</taxon>
    </lineage>
</organism>
<reference evidence="2 3" key="1">
    <citation type="submission" date="2018-12" db="EMBL/GenBank/DDBJ databases">
        <title>First genome draft of Desulfovibrio legallis sp. nov.</title>
        <authorList>
            <person name="Ben Dhia O."/>
            <person name="Najjari A."/>
            <person name="Ferjani R."/>
            <person name="Fhoula I."/>
            <person name="Fardeau M.-L."/>
            <person name="Boudabbous A."/>
            <person name="Ouzari H.I."/>
        </authorList>
    </citation>
    <scope>NUCLEOTIDE SEQUENCE [LARGE SCALE GENOMIC DNA]</scope>
    <source>
        <strain evidence="2 3">H1T</strain>
    </source>
</reference>
<proteinExistence type="predicted"/>
<name>A0A6H3FBG6_9BACT</name>
<dbReference type="EMBL" id="SIXC01000008">
    <property type="protein sequence ID" value="TBH79506.1"/>
    <property type="molecule type" value="Genomic_DNA"/>
</dbReference>